<accession>A0A060BW02</accession>
<dbReference type="GO" id="GO:0042545">
    <property type="term" value="P:cell wall modification"/>
    <property type="evidence" value="ECO:0007669"/>
    <property type="project" value="InterPro"/>
</dbReference>
<dbReference type="InterPro" id="IPR011050">
    <property type="entry name" value="Pectin_lyase_fold/virulence"/>
</dbReference>
<evidence type="ECO:0000256" key="2">
    <source>
        <dbReference type="ARBA" id="ARBA00023085"/>
    </source>
</evidence>
<dbReference type="InterPro" id="IPR000070">
    <property type="entry name" value="Pectinesterase_cat"/>
</dbReference>
<dbReference type="AlphaFoldDB" id="A0A060BW02"/>
<feature type="domain" description="Pectinesterase catalytic" evidence="3">
    <location>
        <begin position="1"/>
        <end position="102"/>
    </location>
</feature>
<evidence type="ECO:0000259" key="3">
    <source>
        <dbReference type="Pfam" id="PF01095"/>
    </source>
</evidence>
<name>A0A060BW02_9FIRM</name>
<dbReference type="EMBL" id="KF121313">
    <property type="protein sequence ID" value="AIA88598.1"/>
    <property type="molecule type" value="Genomic_DNA"/>
</dbReference>
<keyword evidence="1" id="KW-0378">Hydrolase</keyword>
<feature type="non-terminal residue" evidence="4">
    <location>
        <position position="138"/>
    </location>
</feature>
<keyword evidence="2" id="KW-0063">Aspartyl esterase</keyword>
<organism evidence="4">
    <name type="scientific">uncultured Butyrivibrio sp</name>
    <dbReference type="NCBI Taxonomy" id="370801"/>
    <lineage>
        <taxon>Bacteria</taxon>
        <taxon>Bacillati</taxon>
        <taxon>Bacillota</taxon>
        <taxon>Clostridia</taxon>
        <taxon>Lachnospirales</taxon>
        <taxon>Lachnospiraceae</taxon>
        <taxon>Butyrivibrio</taxon>
        <taxon>environmental samples</taxon>
    </lineage>
</organism>
<dbReference type="Pfam" id="PF01095">
    <property type="entry name" value="Pectinesterase"/>
    <property type="match status" value="1"/>
</dbReference>
<reference evidence="4" key="1">
    <citation type="journal article" date="2013" name="Environ. Microbiol.">
        <title>Seasonally variable intestinal metagenomes of the red palm weevil (Rhynchophorus ferrugineus).</title>
        <authorList>
            <person name="Jia S."/>
            <person name="Zhang X."/>
            <person name="Zhang G."/>
            <person name="Yin A."/>
            <person name="Zhang S."/>
            <person name="Li F."/>
            <person name="Wang L."/>
            <person name="Zhao D."/>
            <person name="Yun Q."/>
            <person name="Tala"/>
            <person name="Wang J."/>
            <person name="Sun G."/>
            <person name="Baabdullah M."/>
            <person name="Yu X."/>
            <person name="Hu S."/>
            <person name="Al-Mssallem I.S."/>
            <person name="Yu J."/>
        </authorList>
    </citation>
    <scope>NUCLEOTIDE SEQUENCE</scope>
</reference>
<sequence>GLYREKLFLKNRHIRLLGEDPGRTVISWQDGAYQPHADGARIGTFRSYTLYLGGERAELSHLTVRNTAGDGETAGQAVAVYADAGFTRMEEVRLVSRQDTLFLAPLAPRAAHPTRIRSAGRGSSARAWPAATIWRTVI</sequence>
<evidence type="ECO:0000256" key="1">
    <source>
        <dbReference type="ARBA" id="ARBA00022801"/>
    </source>
</evidence>
<dbReference type="InterPro" id="IPR012334">
    <property type="entry name" value="Pectin_lyas_fold"/>
</dbReference>
<protein>
    <submittedName>
        <fullName evidence="4">CAZy families CE8 protein</fullName>
    </submittedName>
</protein>
<dbReference type="GO" id="GO:0030599">
    <property type="term" value="F:pectinesterase activity"/>
    <property type="evidence" value="ECO:0007669"/>
    <property type="project" value="InterPro"/>
</dbReference>
<evidence type="ECO:0000313" key="4">
    <source>
        <dbReference type="EMBL" id="AIA88598.1"/>
    </source>
</evidence>
<feature type="non-terminal residue" evidence="4">
    <location>
        <position position="1"/>
    </location>
</feature>
<dbReference type="SUPFAM" id="SSF51126">
    <property type="entry name" value="Pectin lyase-like"/>
    <property type="match status" value="1"/>
</dbReference>
<proteinExistence type="predicted"/>
<dbReference type="Gene3D" id="2.160.20.10">
    <property type="entry name" value="Single-stranded right-handed beta-helix, Pectin lyase-like"/>
    <property type="match status" value="1"/>
</dbReference>